<keyword evidence="8 12" id="KW-0460">Magnesium</keyword>
<dbReference type="Pfam" id="PF00205">
    <property type="entry name" value="TPP_enzyme_M"/>
    <property type="match status" value="1"/>
</dbReference>
<feature type="domain" description="Thiamine pyrophosphate enzyme N-terminal TPP-binding" evidence="15">
    <location>
        <begin position="17"/>
        <end position="132"/>
    </location>
</feature>
<keyword evidence="9 12" id="KW-0786">Thiamine pyrophosphate</keyword>
<dbReference type="SUPFAM" id="SSF52518">
    <property type="entry name" value="Thiamin diphosphate-binding fold (THDP-binding)"/>
    <property type="match status" value="2"/>
</dbReference>
<evidence type="ECO:0000256" key="3">
    <source>
        <dbReference type="ARBA" id="ARBA00007812"/>
    </source>
</evidence>
<evidence type="ECO:0000256" key="2">
    <source>
        <dbReference type="ARBA" id="ARBA00005025"/>
    </source>
</evidence>
<dbReference type="InterPro" id="IPR011766">
    <property type="entry name" value="TPP_enzyme_TPP-bd"/>
</dbReference>
<keyword evidence="5 12" id="KW-0028">Amino-acid biosynthesis</keyword>
<dbReference type="EMBL" id="BAAADM010000055">
    <property type="protein sequence ID" value="GAA0447243.1"/>
    <property type="molecule type" value="Genomic_DNA"/>
</dbReference>
<accession>A0ABN0ZGU8</accession>
<comment type="cofactor">
    <cofactor evidence="12">
        <name>Mg(2+)</name>
        <dbReference type="ChEBI" id="CHEBI:18420"/>
    </cofactor>
    <text evidence="12">Binds 1 Mg(2+) ion per subunit.</text>
</comment>
<keyword evidence="10 12" id="KW-0100">Branched-chain amino acid biosynthesis</keyword>
<dbReference type="CDD" id="cd02015">
    <property type="entry name" value="TPP_AHAS"/>
    <property type="match status" value="1"/>
</dbReference>
<dbReference type="CDD" id="cd07035">
    <property type="entry name" value="TPP_PYR_POX_like"/>
    <property type="match status" value="1"/>
</dbReference>
<sequence length="575" mass="62893">MSVEAKRDIKNEQKKVTGSDVLIQALAANGVDTVFGYPGGAVLPIYDALHRNETPFTHVLTRHEQGGAHMAEGYARVTGKPGVVLATSGPGATNVITGITDAMMDSLPLVVFTGQVATNVIGSDAFQESDVMGITTPITKYNYQVRNLEELPQIVSEAFHIASTGRPGPVVVDIPKDISQTITASDVNPSASCSLPGYQPNWKPNPLQITKLADALSRSQKPLILAGAGVVFSEASDALKRFAERHRLPVTNTLHGLGSFPGTHELSLAMAGMHGSYAANMAIYDCDLLINIGARFDDRLTGNLKHFAPNAKVSHIDIDPAEIGKNVETEIPIVADANETLQALLEKDIQAHDHDEWMETLDENKQQYPFWYDHAEDRISPQWLIKEIYRESNGEAIVTTDVGQHQMWAAQYYPFDKPNRWVTSGGLGTMGFGFPAAVGAQIGAPDDLVVAVVGDGGFQMTSQELSVIKERQLPVKVMIVNNQALGMVRQWQESFYEERYSESIFSENPDFVKMAECYGIRGMRAEKEDELPDVLTKAFQHDGPVVVDCRVVEMECVYPMIAPGKGIHEMIGVTR</sequence>
<dbReference type="RefSeq" id="WP_343754017.1">
    <property type="nucleotide sequence ID" value="NZ_BAAADM010000055.1"/>
</dbReference>
<dbReference type="Gene3D" id="3.40.50.1220">
    <property type="entry name" value="TPP-binding domain"/>
    <property type="match status" value="1"/>
</dbReference>
<comment type="caution">
    <text evidence="16">The sequence shown here is derived from an EMBL/GenBank/DDBJ whole genome shotgun (WGS) entry which is preliminary data.</text>
</comment>
<evidence type="ECO:0000256" key="7">
    <source>
        <dbReference type="ARBA" id="ARBA00022723"/>
    </source>
</evidence>
<evidence type="ECO:0000256" key="5">
    <source>
        <dbReference type="ARBA" id="ARBA00022605"/>
    </source>
</evidence>
<dbReference type="InterPro" id="IPR012001">
    <property type="entry name" value="Thiamin_PyroP_enz_TPP-bd_dom"/>
</dbReference>
<comment type="pathway">
    <text evidence="1 12">Amino-acid biosynthesis; L-isoleucine biosynthesis; L-isoleucine from 2-oxobutanoate: step 1/4.</text>
</comment>
<dbReference type="Pfam" id="PF02776">
    <property type="entry name" value="TPP_enzyme_N"/>
    <property type="match status" value="1"/>
</dbReference>
<evidence type="ECO:0000256" key="6">
    <source>
        <dbReference type="ARBA" id="ARBA00022679"/>
    </source>
</evidence>
<keyword evidence="17" id="KW-1185">Reference proteome</keyword>
<dbReference type="PROSITE" id="PS00187">
    <property type="entry name" value="TPP_ENZYMES"/>
    <property type="match status" value="1"/>
</dbReference>
<proteinExistence type="inferred from homology"/>
<dbReference type="InterPro" id="IPR012846">
    <property type="entry name" value="Acetolactate_synth_lsu"/>
</dbReference>
<comment type="catalytic activity">
    <reaction evidence="11 12">
        <text>2 pyruvate + H(+) = (2S)-2-acetolactate + CO2</text>
        <dbReference type="Rhea" id="RHEA:25249"/>
        <dbReference type="ChEBI" id="CHEBI:15361"/>
        <dbReference type="ChEBI" id="CHEBI:15378"/>
        <dbReference type="ChEBI" id="CHEBI:16526"/>
        <dbReference type="ChEBI" id="CHEBI:58476"/>
        <dbReference type="EC" id="2.2.1.6"/>
    </reaction>
</comment>
<feature type="domain" description="Thiamine pyrophosphate enzyme TPP-binding" evidence="14">
    <location>
        <begin position="401"/>
        <end position="549"/>
    </location>
</feature>
<evidence type="ECO:0000256" key="1">
    <source>
        <dbReference type="ARBA" id="ARBA00004974"/>
    </source>
</evidence>
<dbReference type="PANTHER" id="PTHR18968">
    <property type="entry name" value="THIAMINE PYROPHOSPHATE ENZYMES"/>
    <property type="match status" value="1"/>
</dbReference>
<evidence type="ECO:0000256" key="8">
    <source>
        <dbReference type="ARBA" id="ARBA00022842"/>
    </source>
</evidence>
<dbReference type="PANTHER" id="PTHR18968:SF13">
    <property type="entry name" value="ACETOLACTATE SYNTHASE CATALYTIC SUBUNIT, MITOCHONDRIAL"/>
    <property type="match status" value="1"/>
</dbReference>
<dbReference type="InterPro" id="IPR045229">
    <property type="entry name" value="TPP_enz"/>
</dbReference>
<dbReference type="InterPro" id="IPR029035">
    <property type="entry name" value="DHS-like_NAD/FAD-binding_dom"/>
</dbReference>
<evidence type="ECO:0000256" key="11">
    <source>
        <dbReference type="ARBA" id="ARBA00048670"/>
    </source>
</evidence>
<dbReference type="InterPro" id="IPR039368">
    <property type="entry name" value="AHAS_TPP"/>
</dbReference>
<comment type="cofactor">
    <cofactor evidence="12">
        <name>thiamine diphosphate</name>
        <dbReference type="ChEBI" id="CHEBI:58937"/>
    </cofactor>
    <text evidence="12">Binds 1 thiamine pyrophosphate per subunit.</text>
</comment>
<evidence type="ECO:0000259" key="15">
    <source>
        <dbReference type="Pfam" id="PF02776"/>
    </source>
</evidence>
<reference evidence="16 17" key="1">
    <citation type="journal article" date="2019" name="Int. J. Syst. Evol. Microbiol.">
        <title>The Global Catalogue of Microorganisms (GCM) 10K type strain sequencing project: providing services to taxonomists for standard genome sequencing and annotation.</title>
        <authorList>
            <consortium name="The Broad Institute Genomics Platform"/>
            <consortium name="The Broad Institute Genome Sequencing Center for Infectious Disease"/>
            <person name="Wu L."/>
            <person name="Ma J."/>
        </authorList>
    </citation>
    <scope>NUCLEOTIDE SEQUENCE [LARGE SCALE GENOMIC DNA]</scope>
    <source>
        <strain evidence="16 17">JCM 12149</strain>
    </source>
</reference>
<comment type="similarity">
    <text evidence="3 12">Belongs to the TPP enzyme family.</text>
</comment>
<evidence type="ECO:0000256" key="12">
    <source>
        <dbReference type="RuleBase" id="RU003591"/>
    </source>
</evidence>
<dbReference type="Proteomes" id="UP001501459">
    <property type="component" value="Unassembled WGS sequence"/>
</dbReference>
<dbReference type="InterPro" id="IPR000399">
    <property type="entry name" value="TPP-bd_CS"/>
</dbReference>
<evidence type="ECO:0000313" key="17">
    <source>
        <dbReference type="Proteomes" id="UP001501459"/>
    </source>
</evidence>
<dbReference type="NCBIfam" id="TIGR00118">
    <property type="entry name" value="acolac_lg"/>
    <property type="match status" value="1"/>
</dbReference>
<protein>
    <recommendedName>
        <fullName evidence="4 12">Acetolactate synthase</fullName>
        <ecNumber evidence="4 12">2.2.1.6</ecNumber>
    </recommendedName>
</protein>
<dbReference type="SUPFAM" id="SSF52467">
    <property type="entry name" value="DHS-like NAD/FAD-binding domain"/>
    <property type="match status" value="1"/>
</dbReference>
<evidence type="ECO:0000256" key="9">
    <source>
        <dbReference type="ARBA" id="ARBA00023052"/>
    </source>
</evidence>
<dbReference type="Gene3D" id="3.40.50.970">
    <property type="match status" value="2"/>
</dbReference>
<dbReference type="InterPro" id="IPR012000">
    <property type="entry name" value="Thiamin_PyroP_enz_cen_dom"/>
</dbReference>
<keyword evidence="6 12" id="KW-0808">Transferase</keyword>
<keyword evidence="7 12" id="KW-0479">Metal-binding</keyword>
<evidence type="ECO:0000256" key="4">
    <source>
        <dbReference type="ARBA" id="ARBA00013145"/>
    </source>
</evidence>
<comment type="pathway">
    <text evidence="2 12">Amino-acid biosynthesis; L-valine biosynthesis; L-valine from pyruvate: step 1/4.</text>
</comment>
<evidence type="ECO:0000259" key="14">
    <source>
        <dbReference type="Pfam" id="PF02775"/>
    </source>
</evidence>
<organism evidence="16 17">
    <name type="scientific">Lentibacillus halophilus</name>
    <dbReference type="NCBI Taxonomy" id="295065"/>
    <lineage>
        <taxon>Bacteria</taxon>
        <taxon>Bacillati</taxon>
        <taxon>Bacillota</taxon>
        <taxon>Bacilli</taxon>
        <taxon>Bacillales</taxon>
        <taxon>Bacillaceae</taxon>
        <taxon>Lentibacillus</taxon>
    </lineage>
</organism>
<evidence type="ECO:0000313" key="16">
    <source>
        <dbReference type="EMBL" id="GAA0447243.1"/>
    </source>
</evidence>
<feature type="domain" description="Thiamine pyrophosphate enzyme central" evidence="13">
    <location>
        <begin position="209"/>
        <end position="344"/>
    </location>
</feature>
<dbReference type="EC" id="2.2.1.6" evidence="4 12"/>
<evidence type="ECO:0000259" key="13">
    <source>
        <dbReference type="Pfam" id="PF00205"/>
    </source>
</evidence>
<dbReference type="Pfam" id="PF02775">
    <property type="entry name" value="TPP_enzyme_C"/>
    <property type="match status" value="1"/>
</dbReference>
<evidence type="ECO:0000256" key="10">
    <source>
        <dbReference type="ARBA" id="ARBA00023304"/>
    </source>
</evidence>
<name>A0ABN0ZGU8_9BACI</name>
<gene>
    <name evidence="16" type="primary">ilvB</name>
    <name evidence="16" type="ORF">GCM10008983_26540</name>
</gene>
<dbReference type="InterPro" id="IPR029061">
    <property type="entry name" value="THDP-binding"/>
</dbReference>